<reference evidence="2" key="1">
    <citation type="submission" date="2023-03" db="EMBL/GenBank/DDBJ databases">
        <title>Massive genome expansion in bonnet fungi (Mycena s.s.) driven by repeated elements and novel gene families across ecological guilds.</title>
        <authorList>
            <consortium name="Lawrence Berkeley National Laboratory"/>
            <person name="Harder C.B."/>
            <person name="Miyauchi S."/>
            <person name="Viragh M."/>
            <person name="Kuo A."/>
            <person name="Thoen E."/>
            <person name="Andreopoulos B."/>
            <person name="Lu D."/>
            <person name="Skrede I."/>
            <person name="Drula E."/>
            <person name="Henrissat B."/>
            <person name="Morin E."/>
            <person name="Kohler A."/>
            <person name="Barry K."/>
            <person name="LaButti K."/>
            <person name="Morin E."/>
            <person name="Salamov A."/>
            <person name="Lipzen A."/>
            <person name="Mereny Z."/>
            <person name="Hegedus B."/>
            <person name="Baldrian P."/>
            <person name="Stursova M."/>
            <person name="Weitz H."/>
            <person name="Taylor A."/>
            <person name="Grigoriev I.V."/>
            <person name="Nagy L.G."/>
            <person name="Martin F."/>
            <person name="Kauserud H."/>
        </authorList>
    </citation>
    <scope>NUCLEOTIDE SEQUENCE</scope>
    <source>
        <strain evidence="2">CBHHK067</strain>
    </source>
</reference>
<evidence type="ECO:0000313" key="3">
    <source>
        <dbReference type="Proteomes" id="UP001221757"/>
    </source>
</evidence>
<dbReference type="EMBL" id="JARKIE010000192">
    <property type="protein sequence ID" value="KAJ7668871.1"/>
    <property type="molecule type" value="Genomic_DNA"/>
</dbReference>
<feature type="compositionally biased region" description="Basic residues" evidence="1">
    <location>
        <begin position="567"/>
        <end position="577"/>
    </location>
</feature>
<organism evidence="2 3">
    <name type="scientific">Mycena rosella</name>
    <name type="common">Pink bonnet</name>
    <name type="synonym">Agaricus rosellus</name>
    <dbReference type="NCBI Taxonomy" id="1033263"/>
    <lineage>
        <taxon>Eukaryota</taxon>
        <taxon>Fungi</taxon>
        <taxon>Dikarya</taxon>
        <taxon>Basidiomycota</taxon>
        <taxon>Agaricomycotina</taxon>
        <taxon>Agaricomycetes</taxon>
        <taxon>Agaricomycetidae</taxon>
        <taxon>Agaricales</taxon>
        <taxon>Marasmiineae</taxon>
        <taxon>Mycenaceae</taxon>
        <taxon>Mycena</taxon>
    </lineage>
</organism>
<proteinExistence type="predicted"/>
<evidence type="ECO:0000313" key="2">
    <source>
        <dbReference type="EMBL" id="KAJ7668871.1"/>
    </source>
</evidence>
<gene>
    <name evidence="2" type="ORF">B0H17DRAFT_1142343</name>
</gene>
<protein>
    <submittedName>
        <fullName evidence="2">Uncharacterized protein</fullName>
    </submittedName>
</protein>
<feature type="region of interest" description="Disordered" evidence="1">
    <location>
        <begin position="500"/>
        <end position="577"/>
    </location>
</feature>
<sequence length="577" mass="64389">MFVRGKKTVLVNTSGSGKTRLLFEGLCREWGLYFTMVQDSSSLGSMVISCVLNDMIGDGHFQEYLSSARRYSLAFLFFRVFLDIAKEGPITEEHKTRWLILQLAPGFGLDSDLFTRMIFFLRGNKDRDMQESISDAIDGIREVLGSDLHLFVIPDEVQKAAAGFPKAFHAEEGRRPLLLDTWESHIPKDSYTECVRWTSDTGAFDERAIHEKYLRRFLPLLDTKPGEEFLDRVWEWARGRHRYTASLITELLVFNFQRPHSMLNRYIDDLSKFKPTDAEEFIEDERSTPWILPADNSETRDLVQDALFTYLVAQRPPQMAGPINIEAVCNTLSMNEPRESRSSTPATSHNYLASLQRHPPHTAKSFAKCLAFYFSGAFNSERAVSDVFTFSKAVPAWAKQPAGLVELHATEDGRTRYSVVAGSDACGRDCSVDAGSGKSKSTTSTVLRVVTSFHDQINLKTPSKKAAPHASLSIETFRELTAAVSPSEIIGSIVAGVLGKRKESPETGKGKGRETKRQNSFPVGSDGEGELEVAKSRTKKKAKTPEPTTRVLRSETQKKDLPPTGKGKGKARARSLA</sequence>
<feature type="compositionally biased region" description="Basic and acidic residues" evidence="1">
    <location>
        <begin position="500"/>
        <end position="517"/>
    </location>
</feature>
<accession>A0AAD7D184</accession>
<name>A0AAD7D184_MYCRO</name>
<dbReference type="Proteomes" id="UP001221757">
    <property type="component" value="Unassembled WGS sequence"/>
</dbReference>
<dbReference type="AlphaFoldDB" id="A0AAD7D184"/>
<evidence type="ECO:0000256" key="1">
    <source>
        <dbReference type="SAM" id="MobiDB-lite"/>
    </source>
</evidence>
<keyword evidence="3" id="KW-1185">Reference proteome</keyword>
<feature type="compositionally biased region" description="Basic and acidic residues" evidence="1">
    <location>
        <begin position="552"/>
        <end position="561"/>
    </location>
</feature>
<comment type="caution">
    <text evidence="2">The sequence shown here is derived from an EMBL/GenBank/DDBJ whole genome shotgun (WGS) entry which is preliminary data.</text>
</comment>